<reference evidence="1" key="1">
    <citation type="journal article" date="2015" name="Nature">
        <title>Complex archaea that bridge the gap between prokaryotes and eukaryotes.</title>
        <authorList>
            <person name="Spang A."/>
            <person name="Saw J.H."/>
            <person name="Jorgensen S.L."/>
            <person name="Zaremba-Niedzwiedzka K."/>
            <person name="Martijn J."/>
            <person name="Lind A.E."/>
            <person name="van Eijk R."/>
            <person name="Schleper C."/>
            <person name="Guy L."/>
            <person name="Ettema T.J."/>
        </authorList>
    </citation>
    <scope>NUCLEOTIDE SEQUENCE</scope>
</reference>
<sequence length="53" mass="6240">MKPKNNYKNGMRKRDMLYKNNFLLNVFNPEGNDEPNINGVYADKILENINSHL</sequence>
<comment type="caution">
    <text evidence="1">The sequence shown here is derived from an EMBL/GenBank/DDBJ whole genome shotgun (WGS) entry which is preliminary data.</text>
</comment>
<proteinExistence type="predicted"/>
<dbReference type="EMBL" id="LAZR01023145">
    <property type="protein sequence ID" value="KKL79522.1"/>
    <property type="molecule type" value="Genomic_DNA"/>
</dbReference>
<evidence type="ECO:0000313" key="2">
    <source>
        <dbReference type="EMBL" id="KKM65884.1"/>
    </source>
</evidence>
<dbReference type="EMBL" id="LAZR01010641">
    <property type="protein sequence ID" value="KKM65884.1"/>
    <property type="molecule type" value="Genomic_DNA"/>
</dbReference>
<accession>A0A0F9HWQ0</accession>
<gene>
    <name evidence="2" type="ORF">LCGC14_1486840</name>
    <name evidence="1" type="ORF">LCGC14_2014010</name>
</gene>
<evidence type="ECO:0000313" key="1">
    <source>
        <dbReference type="EMBL" id="KKL79522.1"/>
    </source>
</evidence>
<organism evidence="1">
    <name type="scientific">marine sediment metagenome</name>
    <dbReference type="NCBI Taxonomy" id="412755"/>
    <lineage>
        <taxon>unclassified sequences</taxon>
        <taxon>metagenomes</taxon>
        <taxon>ecological metagenomes</taxon>
    </lineage>
</organism>
<dbReference type="AlphaFoldDB" id="A0A0F9HWQ0"/>
<name>A0A0F9HWQ0_9ZZZZ</name>
<protein>
    <submittedName>
        <fullName evidence="1">Uncharacterized protein</fullName>
    </submittedName>
</protein>